<evidence type="ECO:0000256" key="3">
    <source>
        <dbReference type="ARBA" id="ARBA00007841"/>
    </source>
</evidence>
<dbReference type="GO" id="GO:0071035">
    <property type="term" value="P:nuclear polyadenylation-dependent rRNA catabolic process"/>
    <property type="evidence" value="ECO:0007669"/>
    <property type="project" value="TreeGrafter"/>
</dbReference>
<dbReference type="Gene3D" id="3.30.1370.10">
    <property type="entry name" value="K Homology domain, type 1"/>
    <property type="match status" value="1"/>
</dbReference>
<keyword evidence="5" id="KW-0698">rRNA processing</keyword>
<protein>
    <recommendedName>
        <fullName evidence="9">Ribosomal RNA-processing protein 40</fullName>
    </recommendedName>
</protein>
<dbReference type="CDD" id="cd05790">
    <property type="entry name" value="S1_Rrp40"/>
    <property type="match status" value="1"/>
</dbReference>
<dbReference type="AlphaFoldDB" id="A0A0N4U5X6"/>
<dbReference type="Pfam" id="PF15985">
    <property type="entry name" value="KH_6"/>
    <property type="match status" value="1"/>
</dbReference>
<evidence type="ECO:0000256" key="7">
    <source>
        <dbReference type="ARBA" id="ARBA00022884"/>
    </source>
</evidence>
<keyword evidence="13" id="KW-1185">Reference proteome</keyword>
<dbReference type="FunFam" id="2.40.50.140:FF:000112">
    <property type="entry name" value="Exosome complex component RRP40"/>
    <property type="match status" value="1"/>
</dbReference>
<evidence type="ECO:0000256" key="8">
    <source>
        <dbReference type="ARBA" id="ARBA00023242"/>
    </source>
</evidence>
<keyword evidence="4" id="KW-0963">Cytoplasm</keyword>
<reference evidence="14" key="1">
    <citation type="submission" date="2017-02" db="UniProtKB">
        <authorList>
            <consortium name="WormBaseParasite"/>
        </authorList>
    </citation>
    <scope>IDENTIFICATION</scope>
</reference>
<keyword evidence="7" id="KW-0694">RNA-binding</keyword>
<evidence type="ECO:0000256" key="2">
    <source>
        <dbReference type="ARBA" id="ARBA00004604"/>
    </source>
</evidence>
<evidence type="ECO:0000313" key="11">
    <source>
        <dbReference type="EMBL" id="VDN56670.1"/>
    </source>
</evidence>
<evidence type="ECO:0000256" key="5">
    <source>
        <dbReference type="ARBA" id="ARBA00022552"/>
    </source>
</evidence>
<evidence type="ECO:0000256" key="4">
    <source>
        <dbReference type="ARBA" id="ARBA00022490"/>
    </source>
</evidence>
<dbReference type="GO" id="GO:0005730">
    <property type="term" value="C:nucleolus"/>
    <property type="evidence" value="ECO:0007669"/>
    <property type="project" value="UniProtKB-SubCell"/>
</dbReference>
<dbReference type="Pfam" id="PF21262">
    <property type="entry name" value="RRP40_S1"/>
    <property type="match status" value="1"/>
</dbReference>
<dbReference type="Gene3D" id="2.40.50.140">
    <property type="entry name" value="Nucleic acid-binding proteins"/>
    <property type="match status" value="1"/>
</dbReference>
<dbReference type="GO" id="GO:0071051">
    <property type="term" value="P:poly(A)-dependent snoRNA 3'-end processing"/>
    <property type="evidence" value="ECO:0007669"/>
    <property type="project" value="TreeGrafter"/>
</dbReference>
<feature type="domain" description="K Homology" evidence="10">
    <location>
        <begin position="153"/>
        <end position="200"/>
    </location>
</feature>
<dbReference type="CDD" id="cd22526">
    <property type="entry name" value="KH-I_Rrp40"/>
    <property type="match status" value="1"/>
</dbReference>
<organism evidence="12 14">
    <name type="scientific">Dracunculus medinensis</name>
    <name type="common">Guinea worm</name>
    <dbReference type="NCBI Taxonomy" id="318479"/>
    <lineage>
        <taxon>Eukaryota</taxon>
        <taxon>Metazoa</taxon>
        <taxon>Ecdysozoa</taxon>
        <taxon>Nematoda</taxon>
        <taxon>Chromadorea</taxon>
        <taxon>Rhabditida</taxon>
        <taxon>Spirurina</taxon>
        <taxon>Dracunculoidea</taxon>
        <taxon>Dracunculidae</taxon>
        <taxon>Dracunculus</taxon>
    </lineage>
</organism>
<name>A0A0N4U5X6_DRAME</name>
<comment type="subcellular location">
    <subcellularLocation>
        <location evidence="1">Cytoplasm</location>
    </subcellularLocation>
    <subcellularLocation>
        <location evidence="2">Nucleus</location>
        <location evidence="2">Nucleolus</location>
    </subcellularLocation>
</comment>
<dbReference type="Proteomes" id="UP000274756">
    <property type="component" value="Unassembled WGS sequence"/>
</dbReference>
<accession>A0A0N4U5X6</accession>
<dbReference type="GO" id="GO:0034475">
    <property type="term" value="P:U4 snRNA 3'-end processing"/>
    <property type="evidence" value="ECO:0007669"/>
    <property type="project" value="TreeGrafter"/>
</dbReference>
<dbReference type="PANTHER" id="PTHR21321">
    <property type="entry name" value="PNAS-3 RELATED"/>
    <property type="match status" value="1"/>
</dbReference>
<dbReference type="GO" id="GO:0071038">
    <property type="term" value="P:TRAMP-dependent tRNA surveillance pathway"/>
    <property type="evidence" value="ECO:0007669"/>
    <property type="project" value="TreeGrafter"/>
</dbReference>
<keyword evidence="8" id="KW-0539">Nucleus</keyword>
<dbReference type="WBParaSite" id="DME_0000228301-mRNA-1">
    <property type="protein sequence ID" value="DME_0000228301-mRNA-1"/>
    <property type="gene ID" value="DME_0000228301"/>
</dbReference>
<dbReference type="GO" id="GO:0000177">
    <property type="term" value="C:cytoplasmic exosome (RNase complex)"/>
    <property type="evidence" value="ECO:0007669"/>
    <property type="project" value="TreeGrafter"/>
</dbReference>
<dbReference type="InterPro" id="IPR036612">
    <property type="entry name" value="KH_dom_type_1_sf"/>
</dbReference>
<dbReference type="InterPro" id="IPR037319">
    <property type="entry name" value="Rrp40_S1"/>
</dbReference>
<dbReference type="InterPro" id="IPR012340">
    <property type="entry name" value="NA-bd_OB-fold"/>
</dbReference>
<dbReference type="GO" id="GO:0071034">
    <property type="term" value="P:CUT catabolic process"/>
    <property type="evidence" value="ECO:0007669"/>
    <property type="project" value="TreeGrafter"/>
</dbReference>
<dbReference type="GO" id="GO:0003723">
    <property type="term" value="F:RNA binding"/>
    <property type="evidence" value="ECO:0007669"/>
    <property type="project" value="UniProtKB-KW"/>
</dbReference>
<evidence type="ECO:0000313" key="12">
    <source>
        <dbReference type="Proteomes" id="UP000038040"/>
    </source>
</evidence>
<evidence type="ECO:0000256" key="1">
    <source>
        <dbReference type="ARBA" id="ARBA00004496"/>
    </source>
</evidence>
<dbReference type="OrthoDB" id="340500at2759"/>
<dbReference type="GO" id="GO:0000176">
    <property type="term" value="C:nuclear exosome (RNase complex)"/>
    <property type="evidence" value="ECO:0007669"/>
    <property type="project" value="TreeGrafter"/>
</dbReference>
<dbReference type="GO" id="GO:0000467">
    <property type="term" value="P:exonucleolytic trimming to generate mature 3'-end of 5.8S rRNA from tricistronic rRNA transcript (SSU-rRNA, 5.8S rRNA, LSU-rRNA)"/>
    <property type="evidence" value="ECO:0007669"/>
    <property type="project" value="TreeGrafter"/>
</dbReference>
<reference evidence="11 13" key="2">
    <citation type="submission" date="2018-11" db="EMBL/GenBank/DDBJ databases">
        <authorList>
            <consortium name="Pathogen Informatics"/>
        </authorList>
    </citation>
    <scope>NUCLEOTIDE SEQUENCE [LARGE SCALE GENOMIC DNA]</scope>
</reference>
<dbReference type="Proteomes" id="UP000038040">
    <property type="component" value="Unplaced"/>
</dbReference>
<evidence type="ECO:0000256" key="9">
    <source>
        <dbReference type="ARBA" id="ARBA00030615"/>
    </source>
</evidence>
<dbReference type="EMBL" id="UYYG01001156">
    <property type="protein sequence ID" value="VDN56670.1"/>
    <property type="molecule type" value="Genomic_DNA"/>
</dbReference>
<dbReference type="PANTHER" id="PTHR21321:SF1">
    <property type="entry name" value="EXOSOME COMPLEX COMPONENT RRP40"/>
    <property type="match status" value="1"/>
</dbReference>
<comment type="similarity">
    <text evidence="3">Belongs to the RRP40 family.</text>
</comment>
<evidence type="ECO:0000313" key="13">
    <source>
        <dbReference type="Proteomes" id="UP000274756"/>
    </source>
</evidence>
<keyword evidence="6" id="KW-0271">Exosome</keyword>
<gene>
    <name evidence="11" type="ORF">DME_LOCUS6643</name>
</gene>
<dbReference type="InterPro" id="IPR004088">
    <property type="entry name" value="KH_dom_type_1"/>
</dbReference>
<dbReference type="SUPFAM" id="SSF50249">
    <property type="entry name" value="Nucleic acid-binding proteins"/>
    <property type="match status" value="1"/>
</dbReference>
<dbReference type="InterPro" id="IPR026699">
    <property type="entry name" value="Exosome_RNA_bind1/RRP40/RRP4"/>
</dbReference>
<dbReference type="SUPFAM" id="SSF54791">
    <property type="entry name" value="Eukaryotic type KH-domain (KH-domain type I)"/>
    <property type="match status" value="1"/>
</dbReference>
<evidence type="ECO:0000259" key="10">
    <source>
        <dbReference type="Pfam" id="PF15985"/>
    </source>
</evidence>
<evidence type="ECO:0000313" key="14">
    <source>
        <dbReference type="WBParaSite" id="DME_0000228301-mRNA-1"/>
    </source>
</evidence>
<dbReference type="InterPro" id="IPR049469">
    <property type="entry name" value="RRP40_KH-I"/>
</dbReference>
<sequence>MRSEVVLPGDVVNLDKNDASATQVIVGCGFDHCFNEEGDQLLVVQPGLKICANGKQWILTHSRRYIPCNGDRVLGVVTSTHGDAIKVDIGSADQAFLNFLSFEGATKSNRPNLKVGDLLFASIKFASKHLEPELTCVDDDGRARGLGVLPTSGFTFNTSLNLVRRLLSPTSKLLSLIGRDLKFEITCGLNGRIWINGQNTKEIIAIYHMIQESESVAEPDIPRFIERKMRLLQGFPVEDTVVTPMNIDP</sequence>
<dbReference type="STRING" id="318479.A0A0N4U5X6"/>
<evidence type="ECO:0000256" key="6">
    <source>
        <dbReference type="ARBA" id="ARBA00022835"/>
    </source>
</evidence>
<proteinExistence type="inferred from homology"/>